<evidence type="ECO:0000313" key="2">
    <source>
        <dbReference type="Proteomes" id="UP000034175"/>
    </source>
</evidence>
<organism evidence="1 2">
    <name type="scientific">Candidatus Magasanikbacteria bacterium GW2011_GWA2_46_17</name>
    <dbReference type="NCBI Taxonomy" id="1619042"/>
    <lineage>
        <taxon>Bacteria</taxon>
        <taxon>Candidatus Magasanikiibacteriota</taxon>
    </lineage>
</organism>
<sequence length="169" mass="19260">MAYFVIIRGPLGVGKSTVSKKLADLLHGVYISIDSILEKHGLDKVENEESIPIKNFLAGNDIIIHQIKQNIVKNTPVIIDGNFYHREQIEHLIDQLPFEHFVFTLKASLETCIERDQNRDKPYGKNVATAVHSMVSRFDYGHTIDTQNLEEKGVIDEMLSFLPPSYIIR</sequence>
<name>A0A0G1P394_9BACT</name>
<dbReference type="InterPro" id="IPR027417">
    <property type="entry name" value="P-loop_NTPase"/>
</dbReference>
<comment type="caution">
    <text evidence="1">The sequence shown here is derived from an EMBL/GenBank/DDBJ whole genome shotgun (WGS) entry which is preliminary data.</text>
</comment>
<evidence type="ECO:0000313" key="1">
    <source>
        <dbReference type="EMBL" id="KKU27364.1"/>
    </source>
</evidence>
<dbReference type="Gene3D" id="3.40.50.300">
    <property type="entry name" value="P-loop containing nucleotide triphosphate hydrolases"/>
    <property type="match status" value="1"/>
</dbReference>
<proteinExistence type="predicted"/>
<protein>
    <submittedName>
        <fullName evidence="1">Uncharacterized protein</fullName>
    </submittedName>
</protein>
<dbReference type="Pfam" id="PF13671">
    <property type="entry name" value="AAA_33"/>
    <property type="match status" value="1"/>
</dbReference>
<dbReference type="Proteomes" id="UP000034175">
    <property type="component" value="Unassembled WGS sequence"/>
</dbReference>
<dbReference type="AlphaFoldDB" id="A0A0G1P394"/>
<dbReference type="EMBL" id="LCMA01000001">
    <property type="protein sequence ID" value="KKU27364.1"/>
    <property type="molecule type" value="Genomic_DNA"/>
</dbReference>
<gene>
    <name evidence="1" type="ORF">UX39_C0001G0084</name>
</gene>
<reference evidence="1 2" key="1">
    <citation type="journal article" date="2015" name="Nature">
        <title>rRNA introns, odd ribosomes, and small enigmatic genomes across a large radiation of phyla.</title>
        <authorList>
            <person name="Brown C.T."/>
            <person name="Hug L.A."/>
            <person name="Thomas B.C."/>
            <person name="Sharon I."/>
            <person name="Castelle C.J."/>
            <person name="Singh A."/>
            <person name="Wilkins M.J."/>
            <person name="Williams K.H."/>
            <person name="Banfield J.F."/>
        </authorList>
    </citation>
    <scope>NUCLEOTIDE SEQUENCE [LARGE SCALE GENOMIC DNA]</scope>
</reference>
<dbReference type="SUPFAM" id="SSF52540">
    <property type="entry name" value="P-loop containing nucleoside triphosphate hydrolases"/>
    <property type="match status" value="1"/>
</dbReference>
<accession>A0A0G1P394</accession>